<accession>A0A951IQU8</accession>
<dbReference type="InterPro" id="IPR028098">
    <property type="entry name" value="Glyco_trans_4-like_N"/>
</dbReference>
<dbReference type="InterPro" id="IPR001296">
    <property type="entry name" value="Glyco_trans_1"/>
</dbReference>
<dbReference type="EMBL" id="RPHB01000001">
    <property type="protein sequence ID" value="MBW3466380.1"/>
    <property type="molecule type" value="Genomic_DNA"/>
</dbReference>
<sequence length="397" mass="44661">MKILIFYQYFGTPNGGWSTRFYEFAKRWGNEGHQVTVVTSPYYKSDIKADKFISKQRIENIDLIVINSPDSNKAGLFRRMLNAFIFSSVSVFYALKLSYDVVLCSSGPITIALPGLAASVFRRKKFVFEVRDLWPRGAVELEKIKNPIAVKIGFAFEKWIYKNANLVVACSPGMEEGVLQVNAKSPTLVIPNSSDNDLFYLSESVYPDKFPQYWKGKSVFIYAGSLGLMDECSQIIKGISKVNHEDIKIAFIGDGAEREHLQGLVESLGLQETVEFFGLIPKREVVKWFSVAKASFVTFKDIPVLHTNSPNKMFDSFAAGVPIIQSTKGWIKDFVNETGCGINVDPNDPKTFSDAILLLHSQPEQRQAMADAAKKVAKETFDRGKLALRYLQRIKEL</sequence>
<dbReference type="Pfam" id="PF00534">
    <property type="entry name" value="Glycos_transf_1"/>
    <property type="match status" value="1"/>
</dbReference>
<dbReference type="PANTHER" id="PTHR12526:SF638">
    <property type="entry name" value="SPORE COAT PROTEIN SA"/>
    <property type="match status" value="1"/>
</dbReference>
<evidence type="ECO:0000313" key="3">
    <source>
        <dbReference type="EMBL" id="MBW3466380.1"/>
    </source>
</evidence>
<comment type="caution">
    <text evidence="3">The sequence shown here is derived from an EMBL/GenBank/DDBJ whole genome shotgun (WGS) entry which is preliminary data.</text>
</comment>
<evidence type="ECO:0000259" key="1">
    <source>
        <dbReference type="Pfam" id="PF00534"/>
    </source>
</evidence>
<dbReference type="CDD" id="cd03794">
    <property type="entry name" value="GT4_WbuB-like"/>
    <property type="match status" value="1"/>
</dbReference>
<organism evidence="3 4">
    <name type="scientific">Arthrospiribacter ruber</name>
    <dbReference type="NCBI Taxonomy" id="2487934"/>
    <lineage>
        <taxon>Bacteria</taxon>
        <taxon>Pseudomonadati</taxon>
        <taxon>Bacteroidota</taxon>
        <taxon>Cytophagia</taxon>
        <taxon>Cytophagales</taxon>
        <taxon>Cyclobacteriaceae</taxon>
        <taxon>Arthrospiribacter</taxon>
    </lineage>
</organism>
<gene>
    <name evidence="3" type="ORF">EGN73_00945</name>
</gene>
<name>A0A951IQU8_9BACT</name>
<keyword evidence="4" id="KW-1185">Reference proteome</keyword>
<dbReference type="AlphaFoldDB" id="A0A951IQU8"/>
<dbReference type="PANTHER" id="PTHR12526">
    <property type="entry name" value="GLYCOSYLTRANSFERASE"/>
    <property type="match status" value="1"/>
</dbReference>
<dbReference type="Pfam" id="PF13439">
    <property type="entry name" value="Glyco_transf_4"/>
    <property type="match status" value="1"/>
</dbReference>
<feature type="domain" description="Glycosyl transferase family 1" evidence="1">
    <location>
        <begin position="215"/>
        <end position="375"/>
    </location>
</feature>
<dbReference type="GO" id="GO:0016757">
    <property type="term" value="F:glycosyltransferase activity"/>
    <property type="evidence" value="ECO:0007669"/>
    <property type="project" value="InterPro"/>
</dbReference>
<evidence type="ECO:0000313" key="4">
    <source>
        <dbReference type="Proteomes" id="UP000727490"/>
    </source>
</evidence>
<protein>
    <submittedName>
        <fullName evidence="3">Glycosyltransferase WbuB</fullName>
    </submittedName>
</protein>
<evidence type="ECO:0000259" key="2">
    <source>
        <dbReference type="Pfam" id="PF13439"/>
    </source>
</evidence>
<proteinExistence type="predicted"/>
<reference evidence="3 4" key="1">
    <citation type="journal article" date="2020" name="Syst. Appl. Microbiol.">
        <title>Arthrospiribacter ruber gen. nov., sp. nov., a novel bacterium isolated from Arthrospira cultures.</title>
        <authorList>
            <person name="Waleron M."/>
            <person name="Misztak A."/>
            <person name="Waleron M.M."/>
            <person name="Furmaniak M."/>
            <person name="Mrozik A."/>
            <person name="Waleron K."/>
        </authorList>
    </citation>
    <scope>NUCLEOTIDE SEQUENCE [LARGE SCALE GENOMIC DNA]</scope>
    <source>
        <strain evidence="3 4">DPMB0001</strain>
    </source>
</reference>
<dbReference type="Proteomes" id="UP000727490">
    <property type="component" value="Unassembled WGS sequence"/>
</dbReference>
<feature type="domain" description="Glycosyltransferase subfamily 4-like N-terminal" evidence="2">
    <location>
        <begin position="15"/>
        <end position="193"/>
    </location>
</feature>
<dbReference type="RefSeq" id="WP_219286192.1">
    <property type="nucleotide sequence ID" value="NZ_RPHB01000001.1"/>
</dbReference>